<feature type="transmembrane region" description="Helical" evidence="5">
    <location>
        <begin position="72"/>
        <end position="91"/>
    </location>
</feature>
<accession>A0A2A4G586</accession>
<dbReference type="GO" id="GO:0016020">
    <property type="term" value="C:membrane"/>
    <property type="evidence" value="ECO:0007669"/>
    <property type="project" value="UniProtKB-SubCell"/>
</dbReference>
<keyword evidence="7" id="KW-1185">Reference proteome</keyword>
<feature type="transmembrane region" description="Helical" evidence="5">
    <location>
        <begin position="97"/>
        <end position="113"/>
    </location>
</feature>
<evidence type="ECO:0000256" key="4">
    <source>
        <dbReference type="ARBA" id="ARBA00023136"/>
    </source>
</evidence>
<sequence>MNFQKIAYWVATGLLCAMMLLSVGMYFFNYEEVAQVFEATGYPTYVIYPLAVAKLLAVGVILYNQWKLVKEWAYAGLFFDFVLAFFAHYMIGDGEGGGAIVATILLLVSYFLGKKVRP</sequence>
<evidence type="ECO:0008006" key="8">
    <source>
        <dbReference type="Google" id="ProtNLM"/>
    </source>
</evidence>
<feature type="transmembrane region" description="Helical" evidence="5">
    <location>
        <begin position="7"/>
        <end position="30"/>
    </location>
</feature>
<evidence type="ECO:0000256" key="2">
    <source>
        <dbReference type="ARBA" id="ARBA00022692"/>
    </source>
</evidence>
<comment type="caution">
    <text evidence="6">The sequence shown here is derived from an EMBL/GenBank/DDBJ whole genome shotgun (WGS) entry which is preliminary data.</text>
</comment>
<evidence type="ECO:0000256" key="5">
    <source>
        <dbReference type="SAM" id="Phobius"/>
    </source>
</evidence>
<protein>
    <recommendedName>
        <fullName evidence="8">DoxX-like family protein</fullName>
    </recommendedName>
</protein>
<keyword evidence="3 5" id="KW-1133">Transmembrane helix</keyword>
<dbReference type="EMBL" id="NBWU01000007">
    <property type="protein sequence ID" value="PCE63148.1"/>
    <property type="molecule type" value="Genomic_DNA"/>
</dbReference>
<organism evidence="6 7">
    <name type="scientific">Sediminicola luteus</name>
    <dbReference type="NCBI Taxonomy" id="319238"/>
    <lineage>
        <taxon>Bacteria</taxon>
        <taxon>Pseudomonadati</taxon>
        <taxon>Bacteroidota</taxon>
        <taxon>Flavobacteriia</taxon>
        <taxon>Flavobacteriales</taxon>
        <taxon>Flavobacteriaceae</taxon>
        <taxon>Sediminicola</taxon>
    </lineage>
</organism>
<reference evidence="6 7" key="1">
    <citation type="submission" date="2017-04" db="EMBL/GenBank/DDBJ databases">
        <title>A new member of the family Flavobacteriaceae isolated from ascidians.</title>
        <authorList>
            <person name="Chen L."/>
        </authorList>
    </citation>
    <scope>NUCLEOTIDE SEQUENCE [LARGE SCALE GENOMIC DNA]</scope>
    <source>
        <strain evidence="6 7">HQA918</strain>
    </source>
</reference>
<feature type="transmembrane region" description="Helical" evidence="5">
    <location>
        <begin position="42"/>
        <end position="63"/>
    </location>
</feature>
<proteinExistence type="predicted"/>
<dbReference type="Proteomes" id="UP000219559">
    <property type="component" value="Unassembled WGS sequence"/>
</dbReference>
<dbReference type="OrthoDB" id="7960583at2"/>
<evidence type="ECO:0000313" key="7">
    <source>
        <dbReference type="Proteomes" id="UP000219559"/>
    </source>
</evidence>
<evidence type="ECO:0000313" key="6">
    <source>
        <dbReference type="EMBL" id="PCE63148.1"/>
    </source>
</evidence>
<dbReference type="RefSeq" id="WP_097441253.1">
    <property type="nucleotide sequence ID" value="NZ_KZ300477.1"/>
</dbReference>
<evidence type="ECO:0000256" key="3">
    <source>
        <dbReference type="ARBA" id="ARBA00022989"/>
    </source>
</evidence>
<comment type="subcellular location">
    <subcellularLocation>
        <location evidence="1">Membrane</location>
        <topology evidence="1">Multi-pass membrane protein</topology>
    </subcellularLocation>
</comment>
<keyword evidence="2 5" id="KW-0812">Transmembrane</keyword>
<evidence type="ECO:0000256" key="1">
    <source>
        <dbReference type="ARBA" id="ARBA00004141"/>
    </source>
</evidence>
<dbReference type="Pfam" id="PF13564">
    <property type="entry name" value="DoxX_2"/>
    <property type="match status" value="1"/>
</dbReference>
<gene>
    <name evidence="6" type="ORF">B7P33_17525</name>
</gene>
<dbReference type="AlphaFoldDB" id="A0A2A4G586"/>
<name>A0A2A4G586_9FLAO</name>
<dbReference type="InterPro" id="IPR032808">
    <property type="entry name" value="DoxX"/>
</dbReference>
<keyword evidence="4 5" id="KW-0472">Membrane</keyword>